<dbReference type="InterPro" id="IPR003715">
    <property type="entry name" value="Poly_export_N"/>
</dbReference>
<evidence type="ECO:0000259" key="4">
    <source>
        <dbReference type="Pfam" id="PF02563"/>
    </source>
</evidence>
<feature type="domain" description="AprE-like long alpha-helical hairpin" evidence="6">
    <location>
        <begin position="235"/>
        <end position="416"/>
    </location>
</feature>
<proteinExistence type="predicted"/>
<evidence type="ECO:0000259" key="6">
    <source>
        <dbReference type="Pfam" id="PF25994"/>
    </source>
</evidence>
<dbReference type="AlphaFoldDB" id="A0A6L3SUE1"/>
<organism evidence="7 8">
    <name type="scientific">Methylobacterium soli</name>
    <dbReference type="NCBI Taxonomy" id="553447"/>
    <lineage>
        <taxon>Bacteria</taxon>
        <taxon>Pseudomonadati</taxon>
        <taxon>Pseudomonadota</taxon>
        <taxon>Alphaproteobacteria</taxon>
        <taxon>Hyphomicrobiales</taxon>
        <taxon>Methylobacteriaceae</taxon>
        <taxon>Methylobacterium</taxon>
    </lineage>
</organism>
<protein>
    <submittedName>
        <fullName evidence="7">Uncharacterized protein</fullName>
    </submittedName>
</protein>
<feature type="coiled-coil region" evidence="2">
    <location>
        <begin position="364"/>
        <end position="420"/>
    </location>
</feature>
<dbReference type="OrthoDB" id="9798876at2"/>
<gene>
    <name evidence="7" type="ORF">F6X53_26475</name>
</gene>
<accession>A0A6L3SUE1</accession>
<keyword evidence="1" id="KW-0732">Signal</keyword>
<name>A0A6L3SUE1_9HYPH</name>
<evidence type="ECO:0000313" key="7">
    <source>
        <dbReference type="EMBL" id="KAB1073820.1"/>
    </source>
</evidence>
<sequence length="486" mass="53032">MTRPPIEPGGRGPARDENRCAGTARGRDPAPQHGGATRRWVMARQRWFRPAWIGARGRAAGALLALAGLLGCSLPAEAAGDSVLRLGDRLKVTIFEMMEVPDTSEAEKAGPQESNPGLLQTVYPRVDLSGEYVVEPGGTVMLPLFGAIEAAGRPASAFKADLSEAFDRLFHRRCNITVSLLQRAPIYVVGAVRNPGSFPYAPGLMVIQAVALAGGDLENGAPAQAIESTREQERRDGTRDRLKGLLVRKAALIAERDGTPVSKVPALRDLVGAEAAAALLANEQRLALLRAQNQASARATRERAIVAIHDEIELLRQRMGNFDAQIKVRGERLKMMEALFARQVVENERVADVRRDYVDMEGRRRDIEISLLQAEQRQENAKKALDQSEIERRLNLERDLTQVEAEIQLAERAYGALNATVALMARTAPPASRDAGILVYDVIRRTGDVTEAVRAAELDGLEPGDVLRVRVLPPEKVKATDQVAEK</sequence>
<dbReference type="InterPro" id="IPR058781">
    <property type="entry name" value="HH_AprE-like"/>
</dbReference>
<evidence type="ECO:0000256" key="2">
    <source>
        <dbReference type="SAM" id="Coils"/>
    </source>
</evidence>
<dbReference type="InterPro" id="IPR019554">
    <property type="entry name" value="Soluble_ligand-bd"/>
</dbReference>
<evidence type="ECO:0000313" key="8">
    <source>
        <dbReference type="Proteomes" id="UP000474159"/>
    </source>
</evidence>
<feature type="domain" description="Polysaccharide export protein N-terminal" evidence="4">
    <location>
        <begin position="78"/>
        <end position="180"/>
    </location>
</feature>
<dbReference type="Proteomes" id="UP000474159">
    <property type="component" value="Unassembled WGS sequence"/>
</dbReference>
<dbReference type="Pfam" id="PF25994">
    <property type="entry name" value="HH_AprE"/>
    <property type="match status" value="1"/>
</dbReference>
<dbReference type="PANTHER" id="PTHR33619:SF3">
    <property type="entry name" value="POLYSACCHARIDE EXPORT PROTEIN GFCE-RELATED"/>
    <property type="match status" value="1"/>
</dbReference>
<reference evidence="7 8" key="1">
    <citation type="submission" date="2019-09" db="EMBL/GenBank/DDBJ databases">
        <title>YIM 48816 draft genome.</title>
        <authorList>
            <person name="Jiang L."/>
        </authorList>
    </citation>
    <scope>NUCLEOTIDE SEQUENCE [LARGE SCALE GENOMIC DNA]</scope>
    <source>
        <strain evidence="7 8">YIM 48816</strain>
    </source>
</reference>
<dbReference type="EMBL" id="VZZK01000040">
    <property type="protein sequence ID" value="KAB1073820.1"/>
    <property type="molecule type" value="Genomic_DNA"/>
</dbReference>
<dbReference type="Pfam" id="PF10531">
    <property type="entry name" value="SLBB"/>
    <property type="match status" value="1"/>
</dbReference>
<dbReference type="PANTHER" id="PTHR33619">
    <property type="entry name" value="POLYSACCHARIDE EXPORT PROTEIN GFCE-RELATED"/>
    <property type="match status" value="1"/>
</dbReference>
<dbReference type="Gene3D" id="3.10.560.10">
    <property type="entry name" value="Outer membrane lipoprotein wza domain like"/>
    <property type="match status" value="1"/>
</dbReference>
<dbReference type="InterPro" id="IPR049712">
    <property type="entry name" value="Poly_export"/>
</dbReference>
<keyword evidence="8" id="KW-1185">Reference proteome</keyword>
<dbReference type="Pfam" id="PF02563">
    <property type="entry name" value="Poly_export"/>
    <property type="match status" value="1"/>
</dbReference>
<dbReference type="GO" id="GO:0015159">
    <property type="term" value="F:polysaccharide transmembrane transporter activity"/>
    <property type="evidence" value="ECO:0007669"/>
    <property type="project" value="InterPro"/>
</dbReference>
<evidence type="ECO:0000256" key="3">
    <source>
        <dbReference type="SAM" id="MobiDB-lite"/>
    </source>
</evidence>
<evidence type="ECO:0000256" key="1">
    <source>
        <dbReference type="ARBA" id="ARBA00022729"/>
    </source>
</evidence>
<feature type="region of interest" description="Disordered" evidence="3">
    <location>
        <begin position="1"/>
        <end position="37"/>
    </location>
</feature>
<dbReference type="Gene3D" id="3.30.1950.10">
    <property type="entry name" value="wza like domain"/>
    <property type="match status" value="1"/>
</dbReference>
<keyword evidence="2" id="KW-0175">Coiled coil</keyword>
<feature type="domain" description="Soluble ligand binding" evidence="5">
    <location>
        <begin position="186"/>
        <end position="221"/>
    </location>
</feature>
<evidence type="ECO:0000259" key="5">
    <source>
        <dbReference type="Pfam" id="PF10531"/>
    </source>
</evidence>
<comment type="caution">
    <text evidence="7">The sequence shown here is derived from an EMBL/GenBank/DDBJ whole genome shotgun (WGS) entry which is preliminary data.</text>
</comment>
<feature type="compositionally biased region" description="Basic and acidic residues" evidence="3">
    <location>
        <begin position="13"/>
        <end position="30"/>
    </location>
</feature>